<dbReference type="InterPro" id="IPR036097">
    <property type="entry name" value="HisK_dim/P_sf"/>
</dbReference>
<dbReference type="GO" id="GO:0007234">
    <property type="term" value="P:osmosensory signaling via phosphorelay pathway"/>
    <property type="evidence" value="ECO:0007669"/>
    <property type="project" value="TreeGrafter"/>
</dbReference>
<keyword evidence="5 8" id="KW-0418">Kinase</keyword>
<comment type="caution">
    <text evidence="8">The sequence shown here is derived from an EMBL/GenBank/DDBJ whole genome shotgun (WGS) entry which is preliminary data.</text>
</comment>
<evidence type="ECO:0000256" key="6">
    <source>
        <dbReference type="ARBA" id="ARBA00039401"/>
    </source>
</evidence>
<dbReference type="CDD" id="cd00082">
    <property type="entry name" value="HisKA"/>
    <property type="match status" value="1"/>
</dbReference>
<name>A0A848DB39_9PSEU</name>
<dbReference type="EC" id="2.7.13.3" evidence="3"/>
<dbReference type="Pfam" id="PF00512">
    <property type="entry name" value="HisKA"/>
    <property type="match status" value="1"/>
</dbReference>
<feature type="domain" description="Histidine kinase" evidence="7">
    <location>
        <begin position="196"/>
        <end position="410"/>
    </location>
</feature>
<dbReference type="RefSeq" id="WP_169409767.1">
    <property type="nucleotide sequence ID" value="NZ_JAAXKZ010000003.1"/>
</dbReference>
<reference evidence="8 9" key="1">
    <citation type="submission" date="2020-04" db="EMBL/GenBank/DDBJ databases">
        <authorList>
            <person name="Klaysubun C."/>
            <person name="Duangmal K."/>
            <person name="Lipun K."/>
        </authorList>
    </citation>
    <scope>NUCLEOTIDE SEQUENCE [LARGE SCALE GENOMIC DNA]</scope>
    <source>
        <strain evidence="8 9">DSM 45300</strain>
    </source>
</reference>
<dbReference type="SMART" id="SM00387">
    <property type="entry name" value="HATPase_c"/>
    <property type="match status" value="1"/>
</dbReference>
<gene>
    <name evidence="8" type="ORF">HF519_01365</name>
</gene>
<dbReference type="EMBL" id="JAAXKZ010000003">
    <property type="protein sequence ID" value="NMH90264.1"/>
    <property type="molecule type" value="Genomic_DNA"/>
</dbReference>
<dbReference type="GO" id="GO:0030295">
    <property type="term" value="F:protein kinase activator activity"/>
    <property type="evidence" value="ECO:0007669"/>
    <property type="project" value="TreeGrafter"/>
</dbReference>
<evidence type="ECO:0000313" key="8">
    <source>
        <dbReference type="EMBL" id="NMH90264.1"/>
    </source>
</evidence>
<dbReference type="Gene3D" id="1.10.287.130">
    <property type="match status" value="1"/>
</dbReference>
<dbReference type="SUPFAM" id="SSF47384">
    <property type="entry name" value="Homodimeric domain of signal transducing histidine kinase"/>
    <property type="match status" value="1"/>
</dbReference>
<accession>A0A848DB39</accession>
<dbReference type="PANTHER" id="PTHR42878">
    <property type="entry name" value="TWO-COMPONENT HISTIDINE KINASE"/>
    <property type="match status" value="1"/>
</dbReference>
<dbReference type="InterPro" id="IPR003661">
    <property type="entry name" value="HisK_dim/P_dom"/>
</dbReference>
<dbReference type="GO" id="GO:0000155">
    <property type="term" value="F:phosphorelay sensor kinase activity"/>
    <property type="evidence" value="ECO:0007669"/>
    <property type="project" value="InterPro"/>
</dbReference>
<dbReference type="Pfam" id="PF02518">
    <property type="entry name" value="HATPase_c"/>
    <property type="match status" value="1"/>
</dbReference>
<dbReference type="InterPro" id="IPR050351">
    <property type="entry name" value="BphY/WalK/GraS-like"/>
</dbReference>
<evidence type="ECO:0000259" key="7">
    <source>
        <dbReference type="PROSITE" id="PS50109"/>
    </source>
</evidence>
<dbReference type="PROSITE" id="PS50109">
    <property type="entry name" value="HIS_KIN"/>
    <property type="match status" value="1"/>
</dbReference>
<keyword evidence="9" id="KW-1185">Reference proteome</keyword>
<dbReference type="InterPro" id="IPR005467">
    <property type="entry name" value="His_kinase_dom"/>
</dbReference>
<sequence>MQPDAERRVPVGDRDALLAEYGLSELAGEPDLQALADLATQICAVPNAVVNLISERWQHQIGAVGFTPSICSREDSMCAVSMVEPGLVAVPDARRDPRFARSPFVTGDVANVRFYAASQLRAPSGQVLGTLCVFDDVVRGLTDQQARGLTQLAHQVVDVLELRRRTRLLTAAVDELTRARAELLRSNAELTAFAGQVSHDLRNPLAGLAGFLELLADHPAVRDDPTASNHVKRALASSGRMHELVDELLAYARLGGGLRRVPVDLRALLADMGQDFAATGLAEGLESDVGPLPTVLADPVQVRALMQNLLVNTVRFRRPDRTPMLRIRAEREGDLWRIEVADNGVGVPPDRREDAFTLLTQVHELGAVPGGNGIGLATCRRIVNAHGGSIGITDGIDGGAAVWFTLPDGGEALNGALNGAAGPAGRS</sequence>
<evidence type="ECO:0000313" key="9">
    <source>
        <dbReference type="Proteomes" id="UP000586918"/>
    </source>
</evidence>
<dbReference type="SUPFAM" id="SSF55781">
    <property type="entry name" value="GAF domain-like"/>
    <property type="match status" value="1"/>
</dbReference>
<comment type="catalytic activity">
    <reaction evidence="1">
        <text>ATP + protein L-histidine = ADP + protein N-phospho-L-histidine.</text>
        <dbReference type="EC" id="2.7.13.3"/>
    </reaction>
</comment>
<dbReference type="AlphaFoldDB" id="A0A848DB39"/>
<keyword evidence="4" id="KW-0808">Transferase</keyword>
<dbReference type="GO" id="GO:0000156">
    <property type="term" value="F:phosphorelay response regulator activity"/>
    <property type="evidence" value="ECO:0007669"/>
    <property type="project" value="TreeGrafter"/>
</dbReference>
<dbReference type="InterPro" id="IPR036890">
    <property type="entry name" value="HATPase_C_sf"/>
</dbReference>
<evidence type="ECO:0000256" key="3">
    <source>
        <dbReference type="ARBA" id="ARBA00012438"/>
    </source>
</evidence>
<dbReference type="Proteomes" id="UP000586918">
    <property type="component" value="Unassembled WGS sequence"/>
</dbReference>
<proteinExistence type="predicted"/>
<evidence type="ECO:0000256" key="2">
    <source>
        <dbReference type="ARBA" id="ARBA00004236"/>
    </source>
</evidence>
<evidence type="ECO:0000256" key="5">
    <source>
        <dbReference type="ARBA" id="ARBA00022777"/>
    </source>
</evidence>
<protein>
    <recommendedName>
        <fullName evidence="6">Sensor-like histidine kinase SenX3</fullName>
        <ecNumber evidence="3">2.7.13.3</ecNumber>
    </recommendedName>
</protein>
<evidence type="ECO:0000256" key="4">
    <source>
        <dbReference type="ARBA" id="ARBA00022679"/>
    </source>
</evidence>
<dbReference type="PANTHER" id="PTHR42878:SF15">
    <property type="entry name" value="BACTERIOPHYTOCHROME"/>
    <property type="match status" value="1"/>
</dbReference>
<dbReference type="InterPro" id="IPR003594">
    <property type="entry name" value="HATPase_dom"/>
</dbReference>
<organism evidence="8 9">
    <name type="scientific">Pseudonocardia bannensis</name>
    <dbReference type="NCBI Taxonomy" id="630973"/>
    <lineage>
        <taxon>Bacteria</taxon>
        <taxon>Bacillati</taxon>
        <taxon>Actinomycetota</taxon>
        <taxon>Actinomycetes</taxon>
        <taxon>Pseudonocardiales</taxon>
        <taxon>Pseudonocardiaceae</taxon>
        <taxon>Pseudonocardia</taxon>
    </lineage>
</organism>
<evidence type="ECO:0000256" key="1">
    <source>
        <dbReference type="ARBA" id="ARBA00000085"/>
    </source>
</evidence>
<dbReference type="Gene3D" id="3.30.450.40">
    <property type="match status" value="1"/>
</dbReference>
<dbReference type="SUPFAM" id="SSF55874">
    <property type="entry name" value="ATPase domain of HSP90 chaperone/DNA topoisomerase II/histidine kinase"/>
    <property type="match status" value="1"/>
</dbReference>
<dbReference type="GO" id="GO:0005886">
    <property type="term" value="C:plasma membrane"/>
    <property type="evidence" value="ECO:0007669"/>
    <property type="project" value="UniProtKB-SubCell"/>
</dbReference>
<dbReference type="Gene3D" id="3.30.565.10">
    <property type="entry name" value="Histidine kinase-like ATPase, C-terminal domain"/>
    <property type="match status" value="1"/>
</dbReference>
<dbReference type="SMART" id="SM00388">
    <property type="entry name" value="HisKA"/>
    <property type="match status" value="1"/>
</dbReference>
<comment type="subcellular location">
    <subcellularLocation>
        <location evidence="2">Cell membrane</location>
    </subcellularLocation>
</comment>
<dbReference type="InterPro" id="IPR029016">
    <property type="entry name" value="GAF-like_dom_sf"/>
</dbReference>